<evidence type="ECO:0000256" key="1">
    <source>
        <dbReference type="SAM" id="Phobius"/>
    </source>
</evidence>
<organism evidence="2 3">
    <name type="scientific">Emericellopsis atlantica</name>
    <dbReference type="NCBI Taxonomy" id="2614577"/>
    <lineage>
        <taxon>Eukaryota</taxon>
        <taxon>Fungi</taxon>
        <taxon>Dikarya</taxon>
        <taxon>Ascomycota</taxon>
        <taxon>Pezizomycotina</taxon>
        <taxon>Sordariomycetes</taxon>
        <taxon>Hypocreomycetidae</taxon>
        <taxon>Hypocreales</taxon>
        <taxon>Bionectriaceae</taxon>
        <taxon>Emericellopsis</taxon>
    </lineage>
</organism>
<name>A0A9P7ZDW3_9HYPO</name>
<dbReference type="AlphaFoldDB" id="A0A9P7ZDW3"/>
<evidence type="ECO:0000313" key="3">
    <source>
        <dbReference type="Proteomes" id="UP000887229"/>
    </source>
</evidence>
<dbReference type="Proteomes" id="UP000887229">
    <property type="component" value="Unassembled WGS sequence"/>
</dbReference>
<reference evidence="2" key="1">
    <citation type="journal article" date="2021" name="IMA Fungus">
        <title>Genomic characterization of three marine fungi, including Emericellopsis atlantica sp. nov. with signatures of a generalist lifestyle and marine biomass degradation.</title>
        <authorList>
            <person name="Hagestad O.C."/>
            <person name="Hou L."/>
            <person name="Andersen J.H."/>
            <person name="Hansen E.H."/>
            <person name="Altermark B."/>
            <person name="Li C."/>
            <person name="Kuhnert E."/>
            <person name="Cox R.J."/>
            <person name="Crous P.W."/>
            <person name="Spatafora J.W."/>
            <person name="Lail K."/>
            <person name="Amirebrahimi M."/>
            <person name="Lipzen A."/>
            <person name="Pangilinan J."/>
            <person name="Andreopoulos W."/>
            <person name="Hayes R.D."/>
            <person name="Ng V."/>
            <person name="Grigoriev I.V."/>
            <person name="Jackson S.A."/>
            <person name="Sutton T.D.S."/>
            <person name="Dobson A.D.W."/>
            <person name="Rama T."/>
        </authorList>
    </citation>
    <scope>NUCLEOTIDE SEQUENCE</scope>
    <source>
        <strain evidence="2">TS7</strain>
    </source>
</reference>
<dbReference type="RefSeq" id="XP_046114208.1">
    <property type="nucleotide sequence ID" value="XM_046259416.1"/>
</dbReference>
<keyword evidence="3" id="KW-1185">Reference proteome</keyword>
<gene>
    <name evidence="2" type="ORF">F5Z01DRAFT_380850</name>
</gene>
<dbReference type="GeneID" id="70290319"/>
<protein>
    <submittedName>
        <fullName evidence="2">Uncharacterized protein</fullName>
    </submittedName>
</protein>
<keyword evidence="1" id="KW-0812">Transmembrane</keyword>
<feature type="transmembrane region" description="Helical" evidence="1">
    <location>
        <begin position="66"/>
        <end position="87"/>
    </location>
</feature>
<sequence length="179" mass="19823">MEFSTIPSAVVHRVYDPLARAYRRTTVPMIWIIQILTVLRCAMAFTAFGFSLPFLTQLQSGHAQKWLLAVCMGTYLSLVMLALVWKFGDSDSAVPRRTIVYASATTASTVFATAAWWYIAAGYPATDHKSERTALAFLFLSLLCSGTQLPFLIALTVQGSRHLDRVEANGVDTRKGRGR</sequence>
<evidence type="ECO:0000313" key="2">
    <source>
        <dbReference type="EMBL" id="KAG9250284.1"/>
    </source>
</evidence>
<keyword evidence="1" id="KW-1133">Transmembrane helix</keyword>
<feature type="transmembrane region" description="Helical" evidence="1">
    <location>
        <begin position="30"/>
        <end position="54"/>
    </location>
</feature>
<comment type="caution">
    <text evidence="2">The sequence shown here is derived from an EMBL/GenBank/DDBJ whole genome shotgun (WGS) entry which is preliminary data.</text>
</comment>
<dbReference type="EMBL" id="MU251280">
    <property type="protein sequence ID" value="KAG9250284.1"/>
    <property type="molecule type" value="Genomic_DNA"/>
</dbReference>
<accession>A0A9P7ZDW3</accession>
<proteinExistence type="predicted"/>
<feature type="transmembrane region" description="Helical" evidence="1">
    <location>
        <begin position="134"/>
        <end position="155"/>
    </location>
</feature>
<keyword evidence="1" id="KW-0472">Membrane</keyword>
<feature type="transmembrane region" description="Helical" evidence="1">
    <location>
        <begin position="99"/>
        <end position="119"/>
    </location>
</feature>